<dbReference type="NCBIfam" id="TIGR03167">
    <property type="entry name" value="tRNA_sel_U_synt"/>
    <property type="match status" value="1"/>
</dbReference>
<dbReference type="GO" id="GO:0043828">
    <property type="term" value="F:tRNA 2-selenouridine synthase activity"/>
    <property type="evidence" value="ECO:0007669"/>
    <property type="project" value="InterPro"/>
</dbReference>
<dbReference type="PROSITE" id="PS50206">
    <property type="entry name" value="RHODANESE_3"/>
    <property type="match status" value="1"/>
</dbReference>
<evidence type="ECO:0000256" key="1">
    <source>
        <dbReference type="ARBA" id="ARBA00023266"/>
    </source>
</evidence>
<dbReference type="PANTHER" id="PTHR30401">
    <property type="entry name" value="TRNA 2-SELENOURIDINE SYNTHASE"/>
    <property type="match status" value="1"/>
</dbReference>
<dbReference type="InterPro" id="IPR017582">
    <property type="entry name" value="SelU"/>
</dbReference>
<dbReference type="EMBL" id="RCCJ01000001">
    <property type="protein sequence ID" value="RLJ70668.1"/>
    <property type="molecule type" value="Genomic_DNA"/>
</dbReference>
<dbReference type="Pfam" id="PF00581">
    <property type="entry name" value="Rhodanese"/>
    <property type="match status" value="1"/>
</dbReference>
<dbReference type="Gene3D" id="3.40.250.10">
    <property type="entry name" value="Rhodanese-like domain"/>
    <property type="match status" value="1"/>
</dbReference>
<dbReference type="SUPFAM" id="SSF52540">
    <property type="entry name" value="P-loop containing nucleoside triphosphate hydrolases"/>
    <property type="match status" value="1"/>
</dbReference>
<evidence type="ECO:0000313" key="4">
    <source>
        <dbReference type="Proteomes" id="UP000267841"/>
    </source>
</evidence>
<feature type="domain" description="Rhodanese" evidence="2">
    <location>
        <begin position="13"/>
        <end position="135"/>
    </location>
</feature>
<proteinExistence type="predicted"/>
<comment type="caution">
    <text evidence="3">The sequence shown here is derived from an EMBL/GenBank/DDBJ whole genome shotgun (WGS) entry which is preliminary data.</text>
</comment>
<dbReference type="PANTHER" id="PTHR30401:SF0">
    <property type="entry name" value="TRNA 2-SELENOURIDINE SYNTHASE"/>
    <property type="match status" value="1"/>
</dbReference>
<dbReference type="InterPro" id="IPR058840">
    <property type="entry name" value="AAA_SelU"/>
</dbReference>
<protein>
    <submittedName>
        <fullName evidence="3">tRNA 2-selenouridine synthase</fullName>
    </submittedName>
</protein>
<dbReference type="InterPro" id="IPR027417">
    <property type="entry name" value="P-loop_NTPase"/>
</dbReference>
<dbReference type="OrthoDB" id="9808735at2"/>
<reference evidence="3 4" key="1">
    <citation type="submission" date="2018-10" db="EMBL/GenBank/DDBJ databases">
        <title>Genomic Encyclopedia of Archaeal and Bacterial Type Strains, Phase II (KMG-II): from individual species to whole genera.</title>
        <authorList>
            <person name="Goeker M."/>
        </authorList>
    </citation>
    <scope>NUCLEOTIDE SEQUENCE [LARGE SCALE GENOMIC DNA]</scope>
    <source>
        <strain evidence="3 4">DSM 16510</strain>
    </source>
</reference>
<dbReference type="RefSeq" id="WP_121010710.1">
    <property type="nucleotide sequence ID" value="NZ_RCCJ01000001.1"/>
</dbReference>
<dbReference type="InterPro" id="IPR001307">
    <property type="entry name" value="Thiosulphate_STrfase_CS"/>
</dbReference>
<dbReference type="GO" id="GO:0004792">
    <property type="term" value="F:thiosulfate-cyanide sulfurtransferase activity"/>
    <property type="evidence" value="ECO:0007669"/>
    <property type="project" value="InterPro"/>
</dbReference>
<dbReference type="SUPFAM" id="SSF52821">
    <property type="entry name" value="Rhodanese/Cell cycle control phosphatase"/>
    <property type="match status" value="1"/>
</dbReference>
<dbReference type="InterPro" id="IPR001763">
    <property type="entry name" value="Rhodanese-like_dom"/>
</dbReference>
<sequence length="353" mass="41486">MAYKDIEVHELFQLEDMVIVDIRSPQEFEEFHIPGAINVPLFENDEKKLIGFIYREEGLERAKELGQELARKKLEEFYARFRGLKDKHKNVVVYCWRGGMRSQGMCKAMSEMGIDLLRLKGGYRAYRQFILKDMERLLENVNFLVITGKTGVGKTKVIRALKQEGLPAIDLEDLAKDRGSVFGSVGIEERVSQKQFDSLLYEELRRINGNNVFIEDESRRIGNVYIPEAFWSKKDKGLYIELTASIDTRIRNIISDYTQKENWEEEAFTAVQKIRKYLGPQKFELVKELFEQKNYEEVVRFLIEEYYDKRYRQFGEPLLEVSCDNLKDCVEQLKEFYSQVESGILKRDEVAKP</sequence>
<accession>A0A497XP78</accession>
<dbReference type="Gene3D" id="3.40.50.300">
    <property type="entry name" value="P-loop containing nucleotide triphosphate hydrolases"/>
    <property type="match status" value="1"/>
</dbReference>
<evidence type="ECO:0000313" key="3">
    <source>
        <dbReference type="EMBL" id="RLJ70668.1"/>
    </source>
</evidence>
<dbReference type="AlphaFoldDB" id="A0A497XP78"/>
<dbReference type="InterPro" id="IPR036873">
    <property type="entry name" value="Rhodanese-like_dom_sf"/>
</dbReference>
<keyword evidence="1" id="KW-0711">Selenium</keyword>
<evidence type="ECO:0000259" key="2">
    <source>
        <dbReference type="PROSITE" id="PS50206"/>
    </source>
</evidence>
<dbReference type="GO" id="GO:0002098">
    <property type="term" value="P:tRNA wobble uridine modification"/>
    <property type="evidence" value="ECO:0007669"/>
    <property type="project" value="InterPro"/>
</dbReference>
<name>A0A497XP78_9AQUI</name>
<dbReference type="Proteomes" id="UP000267841">
    <property type="component" value="Unassembled WGS sequence"/>
</dbReference>
<organism evidence="3 4">
    <name type="scientific">Hydrogenivirga caldilitoris</name>
    <dbReference type="NCBI Taxonomy" id="246264"/>
    <lineage>
        <taxon>Bacteria</taxon>
        <taxon>Pseudomonadati</taxon>
        <taxon>Aquificota</taxon>
        <taxon>Aquificia</taxon>
        <taxon>Aquificales</taxon>
        <taxon>Aquificaceae</taxon>
        <taxon>Hydrogenivirga</taxon>
    </lineage>
</organism>
<gene>
    <name evidence="3" type="ORF">BCF55_0949</name>
</gene>
<dbReference type="PROSITE" id="PS00380">
    <property type="entry name" value="RHODANESE_1"/>
    <property type="match status" value="1"/>
</dbReference>
<dbReference type="NCBIfam" id="NF008750">
    <property type="entry name" value="PRK11784.1-2"/>
    <property type="match status" value="1"/>
</dbReference>
<dbReference type="Pfam" id="PF26341">
    <property type="entry name" value="AAA_SelU"/>
    <property type="match status" value="1"/>
</dbReference>
<keyword evidence="4" id="KW-1185">Reference proteome</keyword>
<dbReference type="SMART" id="SM00450">
    <property type="entry name" value="RHOD"/>
    <property type="match status" value="1"/>
</dbReference>